<dbReference type="Pfam" id="PF01565">
    <property type="entry name" value="FAD_binding_4"/>
    <property type="match status" value="1"/>
</dbReference>
<organism evidence="8 9">
    <name type="scientific">Pseudomassariella vexata</name>
    <dbReference type="NCBI Taxonomy" id="1141098"/>
    <lineage>
        <taxon>Eukaryota</taxon>
        <taxon>Fungi</taxon>
        <taxon>Dikarya</taxon>
        <taxon>Ascomycota</taxon>
        <taxon>Pezizomycotina</taxon>
        <taxon>Sordariomycetes</taxon>
        <taxon>Xylariomycetidae</taxon>
        <taxon>Amphisphaeriales</taxon>
        <taxon>Pseudomassariaceae</taxon>
        <taxon>Pseudomassariella</taxon>
    </lineage>
</organism>
<name>A0A1Y2EIM2_9PEZI</name>
<feature type="chain" id="PRO_5012508341" description="FAD-binding PCMH-type domain-containing protein" evidence="6">
    <location>
        <begin position="20"/>
        <end position="511"/>
    </location>
</feature>
<dbReference type="InterPro" id="IPR016166">
    <property type="entry name" value="FAD-bd_PCMH"/>
</dbReference>
<evidence type="ECO:0000256" key="2">
    <source>
        <dbReference type="ARBA" id="ARBA00005466"/>
    </source>
</evidence>
<evidence type="ECO:0000313" key="9">
    <source>
        <dbReference type="Proteomes" id="UP000193689"/>
    </source>
</evidence>
<protein>
    <recommendedName>
        <fullName evidence="7">FAD-binding PCMH-type domain-containing protein</fullName>
    </recommendedName>
</protein>
<dbReference type="PANTHER" id="PTHR42973:SF39">
    <property type="entry name" value="FAD-BINDING PCMH-TYPE DOMAIN-CONTAINING PROTEIN"/>
    <property type="match status" value="1"/>
</dbReference>
<accession>A0A1Y2EIM2</accession>
<evidence type="ECO:0000256" key="4">
    <source>
        <dbReference type="ARBA" id="ARBA00022827"/>
    </source>
</evidence>
<dbReference type="GO" id="GO:0071949">
    <property type="term" value="F:FAD binding"/>
    <property type="evidence" value="ECO:0007669"/>
    <property type="project" value="InterPro"/>
</dbReference>
<reference evidence="8 9" key="1">
    <citation type="submission" date="2016-07" db="EMBL/GenBank/DDBJ databases">
        <title>Pervasive Adenine N6-methylation of Active Genes in Fungi.</title>
        <authorList>
            <consortium name="DOE Joint Genome Institute"/>
            <person name="Mondo S.J."/>
            <person name="Dannebaum R.O."/>
            <person name="Kuo R.C."/>
            <person name="Labutti K."/>
            <person name="Haridas S."/>
            <person name="Kuo A."/>
            <person name="Salamov A."/>
            <person name="Ahrendt S.R."/>
            <person name="Lipzen A."/>
            <person name="Sullivan W."/>
            <person name="Andreopoulos W.B."/>
            <person name="Clum A."/>
            <person name="Lindquist E."/>
            <person name="Daum C."/>
            <person name="Ramamoorthy G.K."/>
            <person name="Gryganskyi A."/>
            <person name="Culley D."/>
            <person name="Magnuson J.K."/>
            <person name="James T.Y."/>
            <person name="O'Malley M.A."/>
            <person name="Stajich J.E."/>
            <person name="Spatafora J.W."/>
            <person name="Visel A."/>
            <person name="Grigoriev I.V."/>
        </authorList>
    </citation>
    <scope>NUCLEOTIDE SEQUENCE [LARGE SCALE GENOMIC DNA]</scope>
    <source>
        <strain evidence="8 9">CBS 129021</strain>
    </source>
</reference>
<dbReference type="InterPro" id="IPR036318">
    <property type="entry name" value="FAD-bd_PCMH-like_sf"/>
</dbReference>
<dbReference type="Gene3D" id="3.30.465.10">
    <property type="match status" value="1"/>
</dbReference>
<dbReference type="SUPFAM" id="SSF56176">
    <property type="entry name" value="FAD-binding/transporter-associated domain-like"/>
    <property type="match status" value="1"/>
</dbReference>
<dbReference type="EMBL" id="MCFJ01000001">
    <property type="protein sequence ID" value="ORY71432.1"/>
    <property type="molecule type" value="Genomic_DNA"/>
</dbReference>
<dbReference type="PROSITE" id="PS51387">
    <property type="entry name" value="FAD_PCMH"/>
    <property type="match status" value="1"/>
</dbReference>
<dbReference type="InParanoid" id="A0A1Y2EIM2"/>
<evidence type="ECO:0000256" key="1">
    <source>
        <dbReference type="ARBA" id="ARBA00001974"/>
    </source>
</evidence>
<evidence type="ECO:0000259" key="7">
    <source>
        <dbReference type="PROSITE" id="PS51387"/>
    </source>
</evidence>
<evidence type="ECO:0000313" key="8">
    <source>
        <dbReference type="EMBL" id="ORY71432.1"/>
    </source>
</evidence>
<dbReference type="AlphaFoldDB" id="A0A1Y2EIM2"/>
<dbReference type="InterPro" id="IPR006094">
    <property type="entry name" value="Oxid_FAD_bind_N"/>
</dbReference>
<feature type="signal peptide" evidence="6">
    <location>
        <begin position="1"/>
        <end position="19"/>
    </location>
</feature>
<keyword evidence="9" id="KW-1185">Reference proteome</keyword>
<dbReference type="PANTHER" id="PTHR42973">
    <property type="entry name" value="BINDING OXIDOREDUCTASE, PUTATIVE (AFU_ORTHOLOGUE AFUA_1G17690)-RELATED"/>
    <property type="match status" value="1"/>
</dbReference>
<comment type="caution">
    <text evidence="8">The sequence shown here is derived from an EMBL/GenBank/DDBJ whole genome shotgun (WGS) entry which is preliminary data.</text>
</comment>
<dbReference type="InterPro" id="IPR050416">
    <property type="entry name" value="FAD-linked_Oxidoreductase"/>
</dbReference>
<keyword evidence="4" id="KW-0274">FAD</keyword>
<evidence type="ECO:0000256" key="5">
    <source>
        <dbReference type="ARBA" id="ARBA00023002"/>
    </source>
</evidence>
<dbReference type="Pfam" id="PF08031">
    <property type="entry name" value="BBE"/>
    <property type="match status" value="1"/>
</dbReference>
<comment type="similarity">
    <text evidence="2">Belongs to the oxygen-dependent FAD-linked oxidoreductase family.</text>
</comment>
<dbReference type="GO" id="GO:0016491">
    <property type="term" value="F:oxidoreductase activity"/>
    <property type="evidence" value="ECO:0007669"/>
    <property type="project" value="UniProtKB-KW"/>
</dbReference>
<dbReference type="Proteomes" id="UP000193689">
    <property type="component" value="Unassembled WGS sequence"/>
</dbReference>
<feature type="domain" description="FAD-binding PCMH-type" evidence="7">
    <location>
        <begin position="47"/>
        <end position="219"/>
    </location>
</feature>
<proteinExistence type="inferred from homology"/>
<dbReference type="Gene3D" id="3.40.462.20">
    <property type="match status" value="1"/>
</dbReference>
<keyword evidence="3" id="KW-0285">Flavoprotein</keyword>
<keyword evidence="6" id="KW-0732">Signal</keyword>
<dbReference type="InterPro" id="IPR012951">
    <property type="entry name" value="BBE"/>
</dbReference>
<gene>
    <name evidence="8" type="ORF">BCR38DRAFT_382021</name>
</gene>
<evidence type="ECO:0000256" key="3">
    <source>
        <dbReference type="ARBA" id="ARBA00022630"/>
    </source>
</evidence>
<dbReference type="STRING" id="1141098.A0A1Y2EIM2"/>
<keyword evidence="5" id="KW-0560">Oxidoreductase</keyword>
<sequence length="511" mass="55972">MRSIRHYLCLATLVAKVTCDAVVDGKLSFYTSSWESWDENVARWSAYEAPTFSAIFKPETEGELSQGIEYLARHKIPYLATKPGGHGNVPTLGTYQNVVQINLDNFRHAVVNPDHSITIGGGAKMVDLIPTLHAAGREMTVGSFPCVGVHGVMLGGGMGRLMGRYGLISDALLRAKVALWNGTIIEASEKVNSDMFWGLRGAGHNLGVVVESTYKTWPDEGGLHYNADMVFTDDSVHGVVETARNIIEAGLDPSLFLILGYVYGAEAKKPLLIVNIVYAHDEEEGRKMAQRFASSPKDATNPITRLSFRETNMDFSELGSGKAIPGVCDVNLKNTLYTASTPTLFDADAMKAVYESFGSFVREHPGANRSILLFEAASGQAMESLPQDYSAYAHRGKMTTNAIIQATWDEDLDGSVANAANAWGKGARDLLAKPEVSGYDKLYAYVNYANKDEPLAALYGYDKEHQQRLTSLKQKYDPHAFFNAYRPLPLEISGWDLPASSKASQSDRDEL</sequence>
<dbReference type="InterPro" id="IPR016169">
    <property type="entry name" value="FAD-bd_PCMH_sub2"/>
</dbReference>
<comment type="cofactor">
    <cofactor evidence="1">
        <name>FAD</name>
        <dbReference type="ChEBI" id="CHEBI:57692"/>
    </cofactor>
</comment>
<evidence type="ECO:0000256" key="6">
    <source>
        <dbReference type="SAM" id="SignalP"/>
    </source>
</evidence>
<dbReference type="RefSeq" id="XP_040721024.1">
    <property type="nucleotide sequence ID" value="XM_040857421.1"/>
</dbReference>
<dbReference type="GeneID" id="63773633"/>
<dbReference type="OrthoDB" id="415825at2759"/>